<dbReference type="Proteomes" id="UP000187439">
    <property type="component" value="Unassembled WGS sequence"/>
</dbReference>
<dbReference type="Pfam" id="PF05036">
    <property type="entry name" value="SPOR"/>
    <property type="match status" value="1"/>
</dbReference>
<proteinExistence type="predicted"/>
<name>A0A1R0XS06_9BACL</name>
<accession>A0A1R0XS06</accession>
<evidence type="ECO:0000313" key="4">
    <source>
        <dbReference type="EMBL" id="OMD37933.1"/>
    </source>
</evidence>
<comment type="caution">
    <text evidence="4">The sequence shown here is derived from an EMBL/GenBank/DDBJ whole genome shotgun (WGS) entry which is preliminary data.</text>
</comment>
<dbReference type="Gene3D" id="3.30.70.1070">
    <property type="entry name" value="Sporulation related repeat"/>
    <property type="match status" value="1"/>
</dbReference>
<feature type="region of interest" description="Disordered" evidence="1">
    <location>
        <begin position="1"/>
        <end position="29"/>
    </location>
</feature>
<dbReference type="InterPro" id="IPR007730">
    <property type="entry name" value="SPOR-like_dom"/>
</dbReference>
<feature type="domain" description="SPOR" evidence="3">
    <location>
        <begin position="214"/>
        <end position="281"/>
    </location>
</feature>
<dbReference type="OrthoDB" id="2680382at2"/>
<keyword evidence="2" id="KW-0472">Membrane</keyword>
<feature type="transmembrane region" description="Helical" evidence="2">
    <location>
        <begin position="135"/>
        <end position="158"/>
    </location>
</feature>
<keyword evidence="2" id="KW-1133">Transmembrane helix</keyword>
<keyword evidence="2" id="KW-0812">Transmembrane</keyword>
<dbReference type="EMBL" id="MPTC01000020">
    <property type="protein sequence ID" value="OMD37933.1"/>
    <property type="molecule type" value="Genomic_DNA"/>
</dbReference>
<evidence type="ECO:0000256" key="1">
    <source>
        <dbReference type="SAM" id="MobiDB-lite"/>
    </source>
</evidence>
<sequence>MNNGRMTFRFDVNKDEPKPKPKVVERWSNGGLGTAEEYAEGLRQEVGPAQQTWIYEPDFRSTREAPPEDSYDYYSGTVDPRQEEWDEQDKDFRYTQPSYLISDMVSDSRDELEQVSTGNYGGSYHTRRPSYWWKLALSVTGAIGTGVLLGYAALSFFYGGNMDSSSGNGTADMAATSVQSSGAKDPAGVGTSGLPVTGTENAGKNTIPVQVAAQSYYLLQYGVFSTPAGAEEARQELLNAGLAAGMDPADGNRVYAGMSSDREQAKLLSSGLQNQGIELYVREVALPGADQLVYSGKAEEVKNYFSVSGQLLSELSSQSASLLSAGQTSTAANTSVVSDLHLQWSEAVKVLEQSVSPEAKSICAALEKSMSQGISALSEYNKNKAQGLLWEVQESMLSFLTSQKQLLSAMN</sequence>
<dbReference type="AlphaFoldDB" id="A0A1R0XS06"/>
<evidence type="ECO:0000313" key="5">
    <source>
        <dbReference type="Proteomes" id="UP000187439"/>
    </source>
</evidence>
<dbReference type="GO" id="GO:0042834">
    <property type="term" value="F:peptidoglycan binding"/>
    <property type="evidence" value="ECO:0007669"/>
    <property type="project" value="InterPro"/>
</dbReference>
<dbReference type="SUPFAM" id="SSF110997">
    <property type="entry name" value="Sporulation related repeat"/>
    <property type="match status" value="1"/>
</dbReference>
<dbReference type="RefSeq" id="WP_076120425.1">
    <property type="nucleotide sequence ID" value="NZ_MPTC01000020.1"/>
</dbReference>
<protein>
    <recommendedName>
        <fullName evidence="3">SPOR domain-containing protein</fullName>
    </recommendedName>
</protein>
<gene>
    <name evidence="4" type="ORF">BSK52_20235</name>
</gene>
<dbReference type="InterPro" id="IPR036680">
    <property type="entry name" value="SPOR-like_sf"/>
</dbReference>
<evidence type="ECO:0000256" key="2">
    <source>
        <dbReference type="SAM" id="Phobius"/>
    </source>
</evidence>
<reference evidence="4 5" key="1">
    <citation type="submission" date="2016-10" db="EMBL/GenBank/DDBJ databases">
        <title>Paenibacillus species isolates.</title>
        <authorList>
            <person name="Beno S.M."/>
        </authorList>
    </citation>
    <scope>NUCLEOTIDE SEQUENCE [LARGE SCALE GENOMIC DNA]</scope>
    <source>
        <strain evidence="4 5">FSL H7-0710</strain>
    </source>
</reference>
<organism evidence="4 5">
    <name type="scientific">Paenibacillus odorifer</name>
    <dbReference type="NCBI Taxonomy" id="189426"/>
    <lineage>
        <taxon>Bacteria</taxon>
        <taxon>Bacillati</taxon>
        <taxon>Bacillota</taxon>
        <taxon>Bacilli</taxon>
        <taxon>Bacillales</taxon>
        <taxon>Paenibacillaceae</taxon>
        <taxon>Paenibacillus</taxon>
    </lineage>
</organism>
<feature type="compositionally biased region" description="Basic and acidic residues" evidence="1">
    <location>
        <begin position="11"/>
        <end position="25"/>
    </location>
</feature>
<feature type="region of interest" description="Disordered" evidence="1">
    <location>
        <begin position="168"/>
        <end position="201"/>
    </location>
</feature>
<evidence type="ECO:0000259" key="3">
    <source>
        <dbReference type="Pfam" id="PF05036"/>
    </source>
</evidence>